<keyword evidence="2" id="KW-1185">Reference proteome</keyword>
<dbReference type="HOGENOM" id="CLU_3068976_0_0_1"/>
<proteinExistence type="predicted"/>
<organism evidence="1 2">
    <name type="scientific">Hypocrea atroviridis (strain ATCC 20476 / IMI 206040)</name>
    <name type="common">Trichoderma atroviride</name>
    <dbReference type="NCBI Taxonomy" id="452589"/>
    <lineage>
        <taxon>Eukaryota</taxon>
        <taxon>Fungi</taxon>
        <taxon>Dikarya</taxon>
        <taxon>Ascomycota</taxon>
        <taxon>Pezizomycotina</taxon>
        <taxon>Sordariomycetes</taxon>
        <taxon>Hypocreomycetidae</taxon>
        <taxon>Hypocreales</taxon>
        <taxon>Hypocreaceae</taxon>
        <taxon>Trichoderma</taxon>
    </lineage>
</organism>
<gene>
    <name evidence="1" type="ORF">TRIATDRAFT_256042</name>
</gene>
<dbReference type="EMBL" id="ABDG02000020">
    <property type="protein sequence ID" value="EHK47715.1"/>
    <property type="molecule type" value="Genomic_DNA"/>
</dbReference>
<sequence length="53" mass="6371">MFAVLERMDLHWALTWLQRHSFRHEGDTSPYYALEHCLPVFSILIGLQCLYVY</sequence>
<comment type="caution">
    <text evidence="1">The sequence shown here is derived from an EMBL/GenBank/DDBJ whole genome shotgun (WGS) entry which is preliminary data.</text>
</comment>
<accession>G9NNS4</accession>
<dbReference type="AlphaFoldDB" id="G9NNS4"/>
<name>G9NNS4_HYPAI</name>
<dbReference type="Proteomes" id="UP000005426">
    <property type="component" value="Unassembled WGS sequence"/>
</dbReference>
<evidence type="ECO:0000313" key="2">
    <source>
        <dbReference type="Proteomes" id="UP000005426"/>
    </source>
</evidence>
<reference evidence="1 2" key="1">
    <citation type="journal article" date="2011" name="Genome Biol.">
        <title>Comparative genome sequence analysis underscores mycoparasitism as the ancestral life style of Trichoderma.</title>
        <authorList>
            <person name="Kubicek C.P."/>
            <person name="Herrera-Estrella A."/>
            <person name="Seidl-Seiboth V."/>
            <person name="Martinez D.A."/>
            <person name="Druzhinina I.S."/>
            <person name="Thon M."/>
            <person name="Zeilinger S."/>
            <person name="Casas-Flores S."/>
            <person name="Horwitz B.A."/>
            <person name="Mukherjee P.K."/>
            <person name="Mukherjee M."/>
            <person name="Kredics L."/>
            <person name="Alcaraz L.D."/>
            <person name="Aerts A."/>
            <person name="Antal Z."/>
            <person name="Atanasova L."/>
            <person name="Cervantes-Badillo M.G."/>
            <person name="Challacombe J."/>
            <person name="Chertkov O."/>
            <person name="McCluskey K."/>
            <person name="Coulpier F."/>
            <person name="Deshpande N."/>
            <person name="von Doehren H."/>
            <person name="Ebbole D.J."/>
            <person name="Esquivel-Naranjo E.U."/>
            <person name="Fekete E."/>
            <person name="Flipphi M."/>
            <person name="Glaser F."/>
            <person name="Gomez-Rodriguez E.Y."/>
            <person name="Gruber S."/>
            <person name="Han C."/>
            <person name="Henrissat B."/>
            <person name="Hermosa R."/>
            <person name="Hernandez-Onate M."/>
            <person name="Karaffa L."/>
            <person name="Kosti I."/>
            <person name="Le Crom S."/>
            <person name="Lindquist E."/>
            <person name="Lucas S."/>
            <person name="Luebeck M."/>
            <person name="Luebeck P.S."/>
            <person name="Margeot A."/>
            <person name="Metz B."/>
            <person name="Misra M."/>
            <person name="Nevalainen H."/>
            <person name="Omann M."/>
            <person name="Packer N."/>
            <person name="Perrone G."/>
            <person name="Uresti-Rivera E.E."/>
            <person name="Salamov A."/>
            <person name="Schmoll M."/>
            <person name="Seiboth B."/>
            <person name="Shapiro H."/>
            <person name="Sukno S."/>
            <person name="Tamayo-Ramos J.A."/>
            <person name="Tisch D."/>
            <person name="Wiest A."/>
            <person name="Wilkinson H.H."/>
            <person name="Zhang M."/>
            <person name="Coutinho P.M."/>
            <person name="Kenerley C.M."/>
            <person name="Monte E."/>
            <person name="Baker S.E."/>
            <person name="Grigoriev I.V."/>
        </authorList>
    </citation>
    <scope>NUCLEOTIDE SEQUENCE [LARGE SCALE GENOMIC DNA]</scope>
    <source>
        <strain evidence="2">ATCC 20476 / IMI 206040</strain>
    </source>
</reference>
<evidence type="ECO:0000313" key="1">
    <source>
        <dbReference type="EMBL" id="EHK47715.1"/>
    </source>
</evidence>
<protein>
    <submittedName>
        <fullName evidence="1">Uncharacterized protein</fullName>
    </submittedName>
</protein>